<dbReference type="STRING" id="1156417.Y919_01995"/>
<sequence>MPFNMILLIILNFVLQTTIFQHLRVFGILPNTTLIILVCISVLKGKKVGSFIGLIVGFIQDILFFNVIGINAFIYFIIGYLIGSINDKIYKDSSFIPFVLTVLSTVFYHLAYSFFMYFLSVNYDYLYLLRKIIFIELIYNSLLSVLIYKLVVKLEENLL</sequence>
<dbReference type="GO" id="GO:0008360">
    <property type="term" value="P:regulation of cell shape"/>
    <property type="evidence" value="ECO:0007669"/>
    <property type="project" value="UniProtKB-KW"/>
</dbReference>
<dbReference type="InterPro" id="IPR007227">
    <property type="entry name" value="Cell_shape_determining_MreD"/>
</dbReference>
<evidence type="ECO:0000256" key="2">
    <source>
        <dbReference type="ARBA" id="ARBA00007776"/>
    </source>
</evidence>
<dbReference type="GO" id="GO:0005886">
    <property type="term" value="C:plasma membrane"/>
    <property type="evidence" value="ECO:0007669"/>
    <property type="project" value="UniProtKB-SubCell"/>
</dbReference>
<evidence type="ECO:0000256" key="6">
    <source>
        <dbReference type="ARBA" id="ARBA00022989"/>
    </source>
</evidence>
<dbReference type="InterPro" id="IPR017225">
    <property type="entry name" value="Cell_shape_determin_MreD_prd"/>
</dbReference>
<feature type="transmembrane region" description="Helical" evidence="8">
    <location>
        <begin position="95"/>
        <end position="120"/>
    </location>
</feature>
<name>A0A096CX84_9FIRM</name>
<dbReference type="PIRSF" id="PIRSF037497">
    <property type="entry name" value="MreD_Clostridium/Treponema_prd"/>
    <property type="match status" value="1"/>
</dbReference>
<evidence type="ECO:0000256" key="4">
    <source>
        <dbReference type="ARBA" id="ARBA00022692"/>
    </source>
</evidence>
<keyword evidence="4 8" id="KW-0812">Transmembrane</keyword>
<evidence type="ECO:0000313" key="9">
    <source>
        <dbReference type="EMBL" id="KGG81179.1"/>
    </source>
</evidence>
<keyword evidence="3" id="KW-1003">Cell membrane</keyword>
<evidence type="ECO:0000256" key="1">
    <source>
        <dbReference type="ARBA" id="ARBA00004651"/>
    </source>
</evidence>
<dbReference type="AlphaFoldDB" id="A0A096CX84"/>
<dbReference type="Pfam" id="PF04093">
    <property type="entry name" value="MreD"/>
    <property type="match status" value="1"/>
</dbReference>
<keyword evidence="7 8" id="KW-0472">Membrane</keyword>
<evidence type="ECO:0000256" key="8">
    <source>
        <dbReference type="SAM" id="Phobius"/>
    </source>
</evidence>
<protein>
    <submittedName>
        <fullName evidence="9">Rod shape-determining protein, subunit D</fullName>
    </submittedName>
</protein>
<reference evidence="9 10" key="1">
    <citation type="submission" date="2013-12" db="EMBL/GenBank/DDBJ databases">
        <title>Draft genome sequence of Caloranaerobacter sp. H53214.</title>
        <authorList>
            <person name="Jiang L.J."/>
            <person name="Shao Z.Z."/>
            <person name="Long M.N."/>
        </authorList>
    </citation>
    <scope>NUCLEOTIDE SEQUENCE [LARGE SCALE GENOMIC DNA]</scope>
    <source>
        <strain evidence="9 10">H53214</strain>
    </source>
</reference>
<feature type="transmembrane region" description="Helical" evidence="8">
    <location>
        <begin position="26"/>
        <end position="43"/>
    </location>
</feature>
<dbReference type="NCBIfam" id="TIGR03426">
    <property type="entry name" value="shape_MreD"/>
    <property type="match status" value="1"/>
</dbReference>
<comment type="caution">
    <text evidence="9">The sequence shown here is derived from an EMBL/GenBank/DDBJ whole genome shotgun (WGS) entry which is preliminary data.</text>
</comment>
<gene>
    <name evidence="9" type="ORF">Y919_01995</name>
</gene>
<dbReference type="EMBL" id="AZTB01000005">
    <property type="protein sequence ID" value="KGG81179.1"/>
    <property type="molecule type" value="Genomic_DNA"/>
</dbReference>
<proteinExistence type="inferred from homology"/>
<organism evidence="9 10">
    <name type="scientific">Caloranaerobacter azorensis H53214</name>
    <dbReference type="NCBI Taxonomy" id="1156417"/>
    <lineage>
        <taxon>Bacteria</taxon>
        <taxon>Bacillati</taxon>
        <taxon>Bacillota</taxon>
        <taxon>Tissierellia</taxon>
        <taxon>Tissierellales</taxon>
        <taxon>Thermohalobacteraceae</taxon>
        <taxon>Caloranaerobacter</taxon>
    </lineage>
</organism>
<keyword evidence="6 8" id="KW-1133">Transmembrane helix</keyword>
<comment type="similarity">
    <text evidence="2">Belongs to the MreD family.</text>
</comment>
<evidence type="ECO:0000256" key="3">
    <source>
        <dbReference type="ARBA" id="ARBA00022475"/>
    </source>
</evidence>
<feature type="transmembrane region" description="Helical" evidence="8">
    <location>
        <begin position="63"/>
        <end position="83"/>
    </location>
</feature>
<keyword evidence="5" id="KW-0133">Cell shape</keyword>
<evidence type="ECO:0000313" key="10">
    <source>
        <dbReference type="Proteomes" id="UP000029622"/>
    </source>
</evidence>
<dbReference type="RefSeq" id="WP_035161898.1">
    <property type="nucleotide sequence ID" value="NZ_AZTB01000005.1"/>
</dbReference>
<accession>A0A096CX84</accession>
<feature type="transmembrane region" description="Helical" evidence="8">
    <location>
        <begin position="132"/>
        <end position="151"/>
    </location>
</feature>
<comment type="subcellular location">
    <subcellularLocation>
        <location evidence="1">Cell membrane</location>
        <topology evidence="1">Multi-pass membrane protein</topology>
    </subcellularLocation>
</comment>
<dbReference type="Proteomes" id="UP000029622">
    <property type="component" value="Unassembled WGS sequence"/>
</dbReference>
<evidence type="ECO:0000256" key="5">
    <source>
        <dbReference type="ARBA" id="ARBA00022960"/>
    </source>
</evidence>
<evidence type="ECO:0000256" key="7">
    <source>
        <dbReference type="ARBA" id="ARBA00023136"/>
    </source>
</evidence>